<dbReference type="Gene3D" id="3.30.420.10">
    <property type="entry name" value="Ribonuclease H-like superfamily/Ribonuclease H"/>
    <property type="match status" value="1"/>
</dbReference>
<organism evidence="13 14">
    <name type="scientific">Berkelbacteria bacterium GW2011_GWB1_38_5</name>
    <dbReference type="NCBI Taxonomy" id="1618336"/>
    <lineage>
        <taxon>Bacteria</taxon>
        <taxon>Candidatus Berkelbacteria</taxon>
    </lineage>
</organism>
<keyword evidence="9 10" id="KW-0378">Hydrolase</keyword>
<dbReference type="InterPro" id="IPR012337">
    <property type="entry name" value="RNaseH-like_sf"/>
</dbReference>
<comment type="cofactor">
    <cofactor evidence="2">
        <name>Mg(2+)</name>
        <dbReference type="ChEBI" id="CHEBI:18420"/>
    </cofactor>
</comment>
<evidence type="ECO:0000256" key="2">
    <source>
        <dbReference type="ARBA" id="ARBA00001946"/>
    </source>
</evidence>
<evidence type="ECO:0000259" key="12">
    <source>
        <dbReference type="PROSITE" id="PS51975"/>
    </source>
</evidence>
<dbReference type="InterPro" id="IPR001352">
    <property type="entry name" value="RNase_HII/HIII"/>
</dbReference>
<dbReference type="Pfam" id="PF01351">
    <property type="entry name" value="RNase_HII"/>
    <property type="match status" value="1"/>
</dbReference>
<keyword evidence="7 10" id="KW-0479">Metal-binding</keyword>
<feature type="binding site" evidence="10">
    <location>
        <position position="40"/>
    </location>
    <ligand>
        <name>a divalent metal cation</name>
        <dbReference type="ChEBI" id="CHEBI:60240"/>
    </ligand>
</feature>
<dbReference type="SUPFAM" id="SSF53098">
    <property type="entry name" value="Ribonuclease H-like"/>
    <property type="match status" value="1"/>
</dbReference>
<comment type="cofactor">
    <cofactor evidence="10">
        <name>Mn(2+)</name>
        <dbReference type="ChEBI" id="CHEBI:29035"/>
    </cofactor>
    <cofactor evidence="10">
        <name>Mg(2+)</name>
        <dbReference type="ChEBI" id="CHEBI:18420"/>
    </cofactor>
    <text evidence="10">Manganese or magnesium. Binds 1 divalent metal ion per monomer in the absence of substrate. May bind a second metal ion after substrate binding.</text>
</comment>
<reference evidence="13 14" key="1">
    <citation type="journal article" date="2015" name="Nature">
        <title>rRNA introns, odd ribosomes, and small enigmatic genomes across a large radiation of phyla.</title>
        <authorList>
            <person name="Brown C.T."/>
            <person name="Hug L.A."/>
            <person name="Thomas B.C."/>
            <person name="Sharon I."/>
            <person name="Castelle C.J."/>
            <person name="Singh A."/>
            <person name="Wilkins M.J."/>
            <person name="Williams K.H."/>
            <person name="Banfield J.F."/>
        </authorList>
    </citation>
    <scope>NUCLEOTIDE SEQUENCE [LARGE SCALE GENOMIC DNA]</scope>
</reference>
<comment type="function">
    <text evidence="3 11">Endonuclease that specifically degrades the RNA of RNA-DNA hybrids.</text>
</comment>
<gene>
    <name evidence="13" type="ORF">US94_C0017G0010</name>
</gene>
<keyword evidence="6 10" id="KW-0540">Nuclease</keyword>
<dbReference type="GO" id="GO:0005737">
    <property type="term" value="C:cytoplasm"/>
    <property type="evidence" value="ECO:0007669"/>
    <property type="project" value="UniProtKB-SubCell"/>
</dbReference>
<comment type="catalytic activity">
    <reaction evidence="1 10 11">
        <text>Endonucleolytic cleavage to 5'-phosphomonoester.</text>
        <dbReference type="EC" id="3.1.26.4"/>
    </reaction>
</comment>
<sequence>MKKGEKKSKLKLTKRLRIPKSLQEDFLREQGFEFIAGVDEVGRGAWAGPLVAGAVILSKKLYGLRDSKLLSAKEREKLSKKIKKTSLWGIGEVSVDELNKLKLTKATHLAFNRAIKALKVKPDFILLDGSPGLYPERARNLSLASRMGYT</sequence>
<proteinExistence type="inferred from homology"/>
<comment type="caution">
    <text evidence="13">The sequence shown here is derived from an EMBL/GenBank/DDBJ whole genome shotgun (WGS) entry which is preliminary data.</text>
</comment>
<dbReference type="PANTHER" id="PTHR10954">
    <property type="entry name" value="RIBONUCLEASE H2 SUBUNIT A"/>
    <property type="match status" value="1"/>
</dbReference>
<accession>A0A0G0K5B0</accession>
<protein>
    <recommendedName>
        <fullName evidence="11">Ribonuclease</fullName>
        <ecNumber evidence="11">3.1.26.4</ecNumber>
    </recommendedName>
</protein>
<evidence type="ECO:0000313" key="13">
    <source>
        <dbReference type="EMBL" id="KKQ73997.1"/>
    </source>
</evidence>
<dbReference type="GO" id="GO:0003723">
    <property type="term" value="F:RNA binding"/>
    <property type="evidence" value="ECO:0007669"/>
    <property type="project" value="UniProtKB-UniRule"/>
</dbReference>
<dbReference type="PATRIC" id="fig|1618336.3.peg.327"/>
<dbReference type="EC" id="3.1.26.4" evidence="11"/>
<comment type="subcellular location">
    <subcellularLocation>
        <location evidence="4">Cytoplasm</location>
    </subcellularLocation>
</comment>
<dbReference type="PROSITE" id="PS51975">
    <property type="entry name" value="RNASE_H_2"/>
    <property type="match status" value="1"/>
</dbReference>
<comment type="similarity">
    <text evidence="11">Belongs to the RNase HII family.</text>
</comment>
<evidence type="ECO:0000256" key="11">
    <source>
        <dbReference type="RuleBase" id="RU003515"/>
    </source>
</evidence>
<keyword evidence="8 10" id="KW-0255">Endonuclease</keyword>
<evidence type="ECO:0000256" key="10">
    <source>
        <dbReference type="PROSITE-ProRule" id="PRU01319"/>
    </source>
</evidence>
<evidence type="ECO:0000256" key="9">
    <source>
        <dbReference type="ARBA" id="ARBA00022801"/>
    </source>
</evidence>
<evidence type="ECO:0000256" key="6">
    <source>
        <dbReference type="ARBA" id="ARBA00022722"/>
    </source>
</evidence>
<evidence type="ECO:0000313" key="14">
    <source>
        <dbReference type="Proteomes" id="UP000034498"/>
    </source>
</evidence>
<dbReference type="Proteomes" id="UP000034498">
    <property type="component" value="Unassembled WGS sequence"/>
</dbReference>
<feature type="binding site" evidence="10">
    <location>
        <position position="39"/>
    </location>
    <ligand>
        <name>a divalent metal cation</name>
        <dbReference type="ChEBI" id="CHEBI:60240"/>
    </ligand>
</feature>
<dbReference type="InterPro" id="IPR036397">
    <property type="entry name" value="RNaseH_sf"/>
</dbReference>
<name>A0A0G0K5B0_9BACT</name>
<evidence type="ECO:0000256" key="1">
    <source>
        <dbReference type="ARBA" id="ARBA00000077"/>
    </source>
</evidence>
<dbReference type="GO" id="GO:0032299">
    <property type="term" value="C:ribonuclease H2 complex"/>
    <property type="evidence" value="ECO:0007669"/>
    <property type="project" value="TreeGrafter"/>
</dbReference>
<evidence type="ECO:0000256" key="7">
    <source>
        <dbReference type="ARBA" id="ARBA00022723"/>
    </source>
</evidence>
<evidence type="ECO:0000256" key="5">
    <source>
        <dbReference type="ARBA" id="ARBA00022490"/>
    </source>
</evidence>
<dbReference type="STRING" id="1618336.US94_C0017G0010"/>
<dbReference type="EMBL" id="LBUX01000017">
    <property type="protein sequence ID" value="KKQ73997.1"/>
    <property type="molecule type" value="Genomic_DNA"/>
</dbReference>
<dbReference type="GO" id="GO:0043137">
    <property type="term" value="P:DNA replication, removal of RNA primer"/>
    <property type="evidence" value="ECO:0007669"/>
    <property type="project" value="TreeGrafter"/>
</dbReference>
<dbReference type="GO" id="GO:0006298">
    <property type="term" value="P:mismatch repair"/>
    <property type="evidence" value="ECO:0007669"/>
    <property type="project" value="TreeGrafter"/>
</dbReference>
<dbReference type="PANTHER" id="PTHR10954:SF18">
    <property type="entry name" value="RIBONUCLEASE HII"/>
    <property type="match status" value="1"/>
</dbReference>
<evidence type="ECO:0000256" key="3">
    <source>
        <dbReference type="ARBA" id="ARBA00004065"/>
    </source>
</evidence>
<feature type="domain" description="RNase H type-2" evidence="12">
    <location>
        <begin position="33"/>
        <end position="150"/>
    </location>
</feature>
<dbReference type="GO" id="GO:0004523">
    <property type="term" value="F:RNA-DNA hybrid ribonuclease activity"/>
    <property type="evidence" value="ECO:0007669"/>
    <property type="project" value="UniProtKB-UniRule"/>
</dbReference>
<feature type="binding site" evidence="10">
    <location>
        <position position="128"/>
    </location>
    <ligand>
        <name>a divalent metal cation</name>
        <dbReference type="ChEBI" id="CHEBI:60240"/>
    </ligand>
</feature>
<evidence type="ECO:0000256" key="4">
    <source>
        <dbReference type="ARBA" id="ARBA00004496"/>
    </source>
</evidence>
<dbReference type="InterPro" id="IPR024567">
    <property type="entry name" value="RNase_HII/HIII_dom"/>
</dbReference>
<dbReference type="GO" id="GO:0046872">
    <property type="term" value="F:metal ion binding"/>
    <property type="evidence" value="ECO:0007669"/>
    <property type="project" value="UniProtKB-KW"/>
</dbReference>
<evidence type="ECO:0000256" key="8">
    <source>
        <dbReference type="ARBA" id="ARBA00022759"/>
    </source>
</evidence>
<keyword evidence="5" id="KW-0963">Cytoplasm</keyword>
<dbReference type="AlphaFoldDB" id="A0A0G0K5B0"/>